<keyword evidence="16" id="KW-0393">Immunoglobulin domain</keyword>
<dbReference type="InterPro" id="IPR003599">
    <property type="entry name" value="Ig_sub"/>
</dbReference>
<dbReference type="FunFam" id="3.40.190.10:FF:000210">
    <property type="entry name" value="Glutamate receptor ionotropic, kainate 1"/>
    <property type="match status" value="1"/>
</dbReference>
<feature type="region of interest" description="Disordered" evidence="17">
    <location>
        <begin position="401"/>
        <end position="436"/>
    </location>
</feature>
<keyword evidence="20" id="KW-1185">Reference proteome</keyword>
<feature type="compositionally biased region" description="Basic and acidic residues" evidence="17">
    <location>
        <begin position="688"/>
        <end position="701"/>
    </location>
</feature>
<dbReference type="FunFam" id="2.60.40.10:FF:000697">
    <property type="entry name" value="titin isoform X1"/>
    <property type="match status" value="1"/>
</dbReference>
<dbReference type="SUPFAM" id="SSF53850">
    <property type="entry name" value="Periplasmic binding protein-like II"/>
    <property type="match status" value="1"/>
</dbReference>
<feature type="region of interest" description="Disordered" evidence="17">
    <location>
        <begin position="5252"/>
        <end position="5274"/>
    </location>
</feature>
<feature type="domain" description="Ig-like" evidence="19">
    <location>
        <begin position="2587"/>
        <end position="2678"/>
    </location>
</feature>
<feature type="domain" description="Ig-like" evidence="19">
    <location>
        <begin position="1118"/>
        <end position="1211"/>
    </location>
</feature>
<dbReference type="FunFam" id="2.60.40.10:FF:000962">
    <property type="entry name" value="titin isoform X1"/>
    <property type="match status" value="14"/>
</dbReference>
<keyword evidence="5" id="KW-0963">Cytoplasm</keyword>
<comment type="similarity">
    <text evidence="3">Belongs to the glutamate-gated ion channel (TC 1.A.10.1) family.</text>
</comment>
<feature type="domain" description="Ig-like" evidence="19">
    <location>
        <begin position="2719"/>
        <end position="2809"/>
    </location>
</feature>
<evidence type="ECO:0000313" key="20">
    <source>
        <dbReference type="Proteomes" id="UP000887560"/>
    </source>
</evidence>
<evidence type="ECO:0000256" key="3">
    <source>
        <dbReference type="ARBA" id="ARBA00008685"/>
    </source>
</evidence>
<evidence type="ECO:0000256" key="14">
    <source>
        <dbReference type="ARBA" id="ARBA00023286"/>
    </source>
</evidence>
<feature type="domain" description="Ig-like" evidence="19">
    <location>
        <begin position="3113"/>
        <end position="3204"/>
    </location>
</feature>
<dbReference type="FunFam" id="2.60.40.10:FF:000107">
    <property type="entry name" value="Myosin, light chain kinase a"/>
    <property type="match status" value="3"/>
</dbReference>
<evidence type="ECO:0000259" key="19">
    <source>
        <dbReference type="PROSITE" id="PS50835"/>
    </source>
</evidence>
<feature type="domain" description="Ig-like" evidence="19">
    <location>
        <begin position="4462"/>
        <end position="4550"/>
    </location>
</feature>
<feature type="region of interest" description="Disordered" evidence="17">
    <location>
        <begin position="336"/>
        <end position="356"/>
    </location>
</feature>
<feature type="domain" description="Ig-like" evidence="19">
    <location>
        <begin position="2981"/>
        <end position="3074"/>
    </location>
</feature>
<feature type="domain" description="Ig-like" evidence="19">
    <location>
        <begin position="3895"/>
        <end position="3987"/>
    </location>
</feature>
<feature type="domain" description="Ig-like" evidence="19">
    <location>
        <begin position="1252"/>
        <end position="1342"/>
    </location>
</feature>
<feature type="domain" description="Ig-like" evidence="19">
    <location>
        <begin position="2835"/>
        <end position="2940"/>
    </location>
</feature>
<evidence type="ECO:0000256" key="12">
    <source>
        <dbReference type="ARBA" id="ARBA00023170"/>
    </source>
</evidence>
<keyword evidence="14" id="KW-1071">Ligand-gated ion channel</keyword>
<dbReference type="Gene3D" id="3.40.50.2300">
    <property type="match status" value="2"/>
</dbReference>
<feature type="domain" description="Ig-like" evidence="19">
    <location>
        <begin position="3760"/>
        <end position="3851"/>
    </location>
</feature>
<feature type="domain" description="Ig-like" evidence="19">
    <location>
        <begin position="3620"/>
        <end position="3711"/>
    </location>
</feature>
<protein>
    <submittedName>
        <fullName evidence="21">Ig-like domain-containing protein</fullName>
    </submittedName>
</protein>
<feature type="compositionally biased region" description="Basic and acidic residues" evidence="17">
    <location>
        <begin position="401"/>
        <end position="422"/>
    </location>
</feature>
<feature type="region of interest" description="Disordered" evidence="17">
    <location>
        <begin position="658"/>
        <end position="730"/>
    </location>
</feature>
<feature type="compositionally biased region" description="Polar residues" evidence="17">
    <location>
        <begin position="5261"/>
        <end position="5274"/>
    </location>
</feature>
<dbReference type="GO" id="GO:0019899">
    <property type="term" value="F:enzyme binding"/>
    <property type="evidence" value="ECO:0007669"/>
    <property type="project" value="UniProtKB-ARBA"/>
</dbReference>
<keyword evidence="10 18" id="KW-0472">Membrane</keyword>
<dbReference type="GO" id="GO:0040017">
    <property type="term" value="P:positive regulation of locomotion"/>
    <property type="evidence" value="ECO:0007669"/>
    <property type="project" value="UniProtKB-ARBA"/>
</dbReference>
<dbReference type="PANTHER" id="PTHR47633">
    <property type="entry name" value="IMMUNOGLOBULIN"/>
    <property type="match status" value="1"/>
</dbReference>
<feature type="domain" description="Ig-like" evidence="19">
    <location>
        <begin position="1384"/>
        <end position="1476"/>
    </location>
</feature>
<feature type="domain" description="Ig-like" evidence="19">
    <location>
        <begin position="1926"/>
        <end position="2017"/>
    </location>
</feature>
<dbReference type="WBParaSite" id="scf7180000417670.g1589">
    <property type="protein sequence ID" value="scf7180000417670.g1589"/>
    <property type="gene ID" value="scf7180000417670.g1589"/>
</dbReference>
<keyword evidence="4" id="KW-0813">Transport</keyword>
<dbReference type="PANTHER" id="PTHR47633:SF4">
    <property type="entry name" value="MYOPALLADIN ISOFORM X1"/>
    <property type="match status" value="1"/>
</dbReference>
<feature type="domain" description="Ig-like" evidence="19">
    <location>
        <begin position="2191"/>
        <end position="2281"/>
    </location>
</feature>
<reference evidence="21" key="1">
    <citation type="submission" date="2022-11" db="UniProtKB">
        <authorList>
            <consortium name="WormBaseParasite"/>
        </authorList>
    </citation>
    <scope>IDENTIFICATION</scope>
</reference>
<dbReference type="GO" id="GO:0060298">
    <property type="term" value="P:positive regulation of sarcomere organization"/>
    <property type="evidence" value="ECO:0007669"/>
    <property type="project" value="UniProtKB-ARBA"/>
</dbReference>
<feature type="region of interest" description="Disordered" evidence="17">
    <location>
        <begin position="4144"/>
        <end position="4180"/>
    </location>
</feature>
<evidence type="ECO:0000313" key="21">
    <source>
        <dbReference type="WBParaSite" id="scf7180000417670.g1589"/>
    </source>
</evidence>
<feature type="transmembrane region" description="Helical" evidence="18">
    <location>
        <begin position="5218"/>
        <end position="5236"/>
    </location>
</feature>
<dbReference type="InterPro" id="IPR013098">
    <property type="entry name" value="Ig_I-set"/>
</dbReference>
<feature type="compositionally biased region" description="Low complexity" evidence="17">
    <location>
        <begin position="5620"/>
        <end position="5632"/>
    </location>
</feature>
<comment type="subcellular location">
    <subcellularLocation>
        <location evidence="2">Cytoplasm</location>
    </subcellularLocation>
    <subcellularLocation>
        <location evidence="1">Membrane</location>
        <topology evidence="1">Multi-pass membrane protein</topology>
    </subcellularLocation>
</comment>
<keyword evidence="7" id="KW-0677">Repeat</keyword>
<evidence type="ECO:0000256" key="10">
    <source>
        <dbReference type="ARBA" id="ARBA00023136"/>
    </source>
</evidence>
<feature type="domain" description="Ig-like" evidence="19">
    <location>
        <begin position="4586"/>
        <end position="4674"/>
    </location>
</feature>
<dbReference type="GO" id="GO:0015276">
    <property type="term" value="F:ligand-gated monoatomic ion channel activity"/>
    <property type="evidence" value="ECO:0007669"/>
    <property type="project" value="InterPro"/>
</dbReference>
<feature type="domain" description="Ig-like" evidence="19">
    <location>
        <begin position="4355"/>
        <end position="4443"/>
    </location>
</feature>
<feature type="domain" description="Ig-like" evidence="19">
    <location>
        <begin position="3241"/>
        <end position="3340"/>
    </location>
</feature>
<evidence type="ECO:0000256" key="15">
    <source>
        <dbReference type="ARBA" id="ARBA00023303"/>
    </source>
</evidence>
<keyword evidence="13" id="KW-0325">Glycoprotein</keyword>
<evidence type="ECO:0000256" key="1">
    <source>
        <dbReference type="ARBA" id="ARBA00004141"/>
    </source>
</evidence>
<dbReference type="GO" id="GO:0031672">
    <property type="term" value="C:A band"/>
    <property type="evidence" value="ECO:0007669"/>
    <property type="project" value="UniProtKB-ARBA"/>
</dbReference>
<keyword evidence="15" id="KW-0407">Ion channel</keyword>
<feature type="compositionally biased region" description="Basic and acidic residues" evidence="17">
    <location>
        <begin position="709"/>
        <end position="725"/>
    </location>
</feature>
<keyword evidence="9" id="KW-0406">Ion transport</keyword>
<feature type="transmembrane region" description="Helical" evidence="18">
    <location>
        <begin position="5324"/>
        <end position="5345"/>
    </location>
</feature>
<dbReference type="Gene3D" id="2.60.40.10">
    <property type="entry name" value="Immunoglobulins"/>
    <property type="match status" value="31"/>
</dbReference>
<feature type="compositionally biased region" description="Polar residues" evidence="17">
    <location>
        <begin position="5693"/>
        <end position="5716"/>
    </location>
</feature>
<keyword evidence="11" id="KW-1015">Disulfide bond</keyword>
<dbReference type="InterPro" id="IPR003598">
    <property type="entry name" value="Ig_sub2"/>
</dbReference>
<dbReference type="Proteomes" id="UP000887560">
    <property type="component" value="Unplaced"/>
</dbReference>
<evidence type="ECO:0000256" key="8">
    <source>
        <dbReference type="ARBA" id="ARBA00022989"/>
    </source>
</evidence>
<dbReference type="InterPro" id="IPR019594">
    <property type="entry name" value="Glu/Gly-bd"/>
</dbReference>
<keyword evidence="8 18" id="KW-1133">Transmembrane helix</keyword>
<dbReference type="InterPro" id="IPR013783">
    <property type="entry name" value="Ig-like_fold"/>
</dbReference>
<dbReference type="Pfam" id="PF10613">
    <property type="entry name" value="Lig_chan-Glu_bd"/>
    <property type="match status" value="1"/>
</dbReference>
<dbReference type="InterPro" id="IPR001320">
    <property type="entry name" value="Iontro_rcpt_C"/>
</dbReference>
<dbReference type="PROSITE" id="PS50835">
    <property type="entry name" value="IG_LIKE"/>
    <property type="match status" value="29"/>
</dbReference>
<organism evidence="20 21">
    <name type="scientific">Meloidogyne floridensis</name>
    <dbReference type="NCBI Taxonomy" id="298350"/>
    <lineage>
        <taxon>Eukaryota</taxon>
        <taxon>Metazoa</taxon>
        <taxon>Ecdysozoa</taxon>
        <taxon>Nematoda</taxon>
        <taxon>Chromadorea</taxon>
        <taxon>Rhabditida</taxon>
        <taxon>Tylenchina</taxon>
        <taxon>Tylenchomorpha</taxon>
        <taxon>Tylenchoidea</taxon>
        <taxon>Meloidogynidae</taxon>
        <taxon>Meloidogyninae</taxon>
        <taxon>Meloidogyne</taxon>
    </lineage>
</organism>
<evidence type="ECO:0000256" key="2">
    <source>
        <dbReference type="ARBA" id="ARBA00004496"/>
    </source>
</evidence>
<proteinExistence type="inferred from homology"/>
<feature type="domain" description="Ig-like" evidence="19">
    <location>
        <begin position="2322"/>
        <end position="2413"/>
    </location>
</feature>
<dbReference type="SUPFAM" id="SSF48726">
    <property type="entry name" value="Immunoglobulin"/>
    <property type="match status" value="31"/>
</dbReference>
<keyword evidence="12" id="KW-0675">Receptor</keyword>
<feature type="region of interest" description="Disordered" evidence="17">
    <location>
        <begin position="5681"/>
        <end position="5736"/>
    </location>
</feature>
<evidence type="ECO:0000256" key="5">
    <source>
        <dbReference type="ARBA" id="ARBA00022490"/>
    </source>
</evidence>
<dbReference type="GO" id="GO:0016020">
    <property type="term" value="C:membrane"/>
    <property type="evidence" value="ECO:0007669"/>
    <property type="project" value="UniProtKB-SubCell"/>
</dbReference>
<feature type="domain" description="Ig-like" evidence="19">
    <location>
        <begin position="6"/>
        <end position="94"/>
    </location>
</feature>
<dbReference type="SMART" id="SM00408">
    <property type="entry name" value="IGc2"/>
    <property type="match status" value="20"/>
</dbReference>
<accession>A0A915NI74</accession>
<dbReference type="Gene3D" id="1.10.287.70">
    <property type="match status" value="1"/>
</dbReference>
<dbReference type="FunFam" id="2.60.40.10:FF:000425">
    <property type="entry name" value="Myosin light chain kinase"/>
    <property type="match status" value="2"/>
</dbReference>
<feature type="region of interest" description="Disordered" evidence="17">
    <location>
        <begin position="5596"/>
        <end position="5639"/>
    </location>
</feature>
<dbReference type="SMART" id="SM00918">
    <property type="entry name" value="Lig_chan-Glu_bd"/>
    <property type="match status" value="1"/>
</dbReference>
<dbReference type="Gene3D" id="3.40.190.10">
    <property type="entry name" value="Periplasmic binding protein-like II"/>
    <property type="match status" value="1"/>
</dbReference>
<feature type="domain" description="Ig-like" evidence="19">
    <location>
        <begin position="1793"/>
        <end position="1885"/>
    </location>
</feature>
<evidence type="ECO:0000256" key="18">
    <source>
        <dbReference type="SAM" id="Phobius"/>
    </source>
</evidence>
<evidence type="ECO:0000256" key="4">
    <source>
        <dbReference type="ARBA" id="ARBA00022448"/>
    </source>
</evidence>
<feature type="region of interest" description="Disordered" evidence="17">
    <location>
        <begin position="4232"/>
        <end position="4253"/>
    </location>
</feature>
<feature type="domain" description="Ig-like" evidence="19">
    <location>
        <begin position="973"/>
        <end position="1064"/>
    </location>
</feature>
<feature type="domain" description="Ig-like" evidence="19">
    <location>
        <begin position="560"/>
        <end position="653"/>
    </location>
</feature>
<dbReference type="InterPro" id="IPR007110">
    <property type="entry name" value="Ig-like_dom"/>
</dbReference>
<dbReference type="FunFam" id="2.60.40.10:FF:000032">
    <property type="entry name" value="palladin isoform X1"/>
    <property type="match status" value="1"/>
</dbReference>
<name>A0A915NI74_9BILA</name>
<feature type="domain" description="Ig-like" evidence="19">
    <location>
        <begin position="3384"/>
        <end position="3474"/>
    </location>
</feature>
<dbReference type="CDD" id="cd00096">
    <property type="entry name" value="Ig"/>
    <property type="match status" value="4"/>
</dbReference>
<keyword evidence="6 18" id="KW-0812">Transmembrane</keyword>
<dbReference type="Pfam" id="PF07679">
    <property type="entry name" value="I-set"/>
    <property type="match status" value="31"/>
</dbReference>
<feature type="transmembrane region" description="Helical" evidence="18">
    <location>
        <begin position="5515"/>
        <end position="5536"/>
    </location>
</feature>
<evidence type="ECO:0000256" key="16">
    <source>
        <dbReference type="ARBA" id="ARBA00023319"/>
    </source>
</evidence>
<dbReference type="SMART" id="SM00409">
    <property type="entry name" value="IG"/>
    <property type="match status" value="31"/>
</dbReference>
<evidence type="ECO:0000256" key="9">
    <source>
        <dbReference type="ARBA" id="ARBA00023065"/>
    </source>
</evidence>
<dbReference type="SMART" id="SM00079">
    <property type="entry name" value="PBPe"/>
    <property type="match status" value="1"/>
</dbReference>
<feature type="compositionally biased region" description="Low complexity" evidence="17">
    <location>
        <begin position="196"/>
        <end position="214"/>
    </location>
</feature>
<feature type="domain" description="Ig-like" evidence="19">
    <location>
        <begin position="3519"/>
        <end position="3610"/>
    </location>
</feature>
<feature type="domain" description="Ig-like" evidence="19">
    <location>
        <begin position="725"/>
        <end position="815"/>
    </location>
</feature>
<evidence type="ECO:0000256" key="13">
    <source>
        <dbReference type="ARBA" id="ARBA00023180"/>
    </source>
</evidence>
<feature type="domain" description="Ig-like" evidence="19">
    <location>
        <begin position="4256"/>
        <end position="4344"/>
    </location>
</feature>
<evidence type="ECO:0000256" key="6">
    <source>
        <dbReference type="ARBA" id="ARBA00022692"/>
    </source>
</evidence>
<feature type="domain" description="Ig-like" evidence="19">
    <location>
        <begin position="2051"/>
        <end position="2150"/>
    </location>
</feature>
<sequence>MPFQKPVGVKPLRDKRALIGQRIVLECQIDGHPDPVIKWLKDGHNVSQCPDYELSELGMSYRLTVHKAQAADCGRFTVQAMNAVGIKQSSCVLIVAPAPTPIPGAVTSVTSSPAPPQTPVGPSAPLFIKELKHQPLRLGSASVFEARASNAIGIALSSAKLLTQEQYDTWFSNEQAQFTRDRKERLLQAARQQIQQQAIGRRNSQQKQKSISQSPRSTPSYIQRQLDQIAQQQQSLAQINASTLSYEKGSEQHSPLPSEQLLPLTQMLHQLRQKSLAEVPPSTVTENEYGHHAQSSASVGVYPLSSNNQIITPKTDLNLSSHPYKQVERFNNSQLPQDIVSPNTHNRQQQRQLGKQISQALTFASPNRQLSQQPLEQELRQDHLSHLQRQERDHKLQEQALREFRLRTPPREQYHISERNTGIDRQPQKPQQSPQNQQYHLPIVTQSQQNYTPQSFQASDPQQLEHILSPHKSQVTSEWDINQWLFDSYSDKKGSYPTKIHPYLKPPEQVEYFLQQQNRLLERQLKKMAPPKVQKNGPMANGTAVQQNTSGGVSGNVKPPQFVEMPKPLAVKPGDKAVFTAKATGQPVPELTWTSLSQPQKKLTADSKKFQIAGGKDGQSKLTILSVQEQDLGVYACVASNPGGSFQAQFALQFADETKKQQQNQQKSTASAVTARHKLQSPSPGPDQIERIVLKRTDRSRQFTNAKRPHLEEGEEQKPPSREPPKFTSPLKSQTLVEGQHALLDCKFSPTDDPNLKVAWLLNGKPVVATQRVTILNEFGYSVLEINPVTVFDHGEYTCIAVNTLGEANQSAIIEVLSHVPFPQQEDQVVPPPSRTLAPGKDRPSFRVELRSQELFAGHPLHLETKLTPINDPTMKVNFLLNGTQIQPSDRVKCFYQNGFVVLSIDEVSEKDAGFYVFQAENEIGDAETSATVVVVPLMDGSIYLAESETAVVDVEDMRELQSSQAAGQMHAPKFIQPPRDFHCEDELGRSFFDARIAPVNDPTLRVIWEKDGLPLPNANRIQLVNNFGFVSLSIHPTYPEDEGVYNCILRNSLGEASHSAKLTTISTEPLQLDPLHEGALPTIQGFEDYRVAPFLSKVHIGPMPVERLEELQSLESPKFARPLEGKVEVDMEQPVHFECRVQPANDVRMNVHWLFNGQPLVAAHRFKPMFDFGYIALDILYAYPEDSGTYTCVARNELGEAQSSVELLVNTKQTLFQDPLHPEGLERIQELEQPRDFSLQQVPDRECDNPPKFLGNLQNIELAEGDELCFEIKLVPVNDPTMNVEWLLNEQPLYFGSRIHSQNDFGFITLTILGIIPEDAGTYTVRATNEKGQDSRSCQVSVLGKDAILSSPQHEESLGKIEYLENLQKFIRTEIPDYEPTAPHFVQPLNGNMGEIEEGEPLHLECSVAPVGDNQLRIHWLRNGQPLPHAHRFRTFYDFGFVSLDILHVYAEDSGQYTCVAENSLGRTETSTQFTCQPKSLIYTDTQHPDSYARIQEIEAPKPLPAEVPEPELQAPFFSKPLTVSANEVGEGENVYLEAQYGPLNDNTLVCEWFFNGQPLMKAHRFVLSQDFGFAALSILYMIPEDSGTYTLLIRNGAGQESSTSADIRCGSKDALLMDTFHPDSVQRIAELEAPRPLPDELPEPEKQAPQIVKQLTVTSPSEGGPAETQSLHFDAQYTPTDDNTIIIEWFHNGQPMQNSNRHHLSNDFGYVALDINFLLAEDVGEYTLVVSNAVGKRISIRQAQTSTSIDFEGSAVIVDDTQHPESLRRIQEIEAIRPPEPTEEDLPPEAPSFTQQLNGQIQDLIEGQPLHLECTVMPVTDPKLRIEWFFNGQPLAFSSRIRTIHDFGYAALEFAHLLAEDSGTYTCRVINDIGEAESSITIECQSKRNLYLDSQHEQSWAKIQEMENFQPVREPSPELHFSSPSFIVPLQNFEDLVEGDAVRLECRLQPVNDPTLKVFWTCNGQPLPEGNRFMPARNLDLVTLDILTVYGEDSGLYTCKAVSEFGEAQTAATVKCQPTDALRLDVQHEQSWQQIQELENRQPVEILMPEIEIVAPRFVQPLPSGLPEFQEGDPIHLEAQIEPTNDNKLTVEWLFCGQSLPNGHRFRKTHDFGYVSLDILYSFAHDSGEYVCVVRNELGEAQSQTTLQIAAKGSLYMDPQHENSWQKIQELEAPKPAPEEMEPPAMEAPKFIEPLQSLERIEGQPAHFQTRVVPVNDNQLRIHWLKDGQPLADSNRFAFTNDFGLVALDLLHTVANDAGTYTAVAINELGEARVEGQLSVQTISGLLLETQHEQSWQRIQELEAPKEKPDEAPEMDHGPPRFTQQLNNQKDLVEGQPAHFEAQVVPITDPRMKIQWFHNGRPLAASNRFAFRNDFGLVTMDIHYVLPQDVGDYRCLAVNEQGEASTEAHLDCQRRPSLLLDVQHEESWRRIQEIEAPREPLPEPEPIQYPKPQFTQPLQSQADVIDGSLVLFEAKFTPINDPNMQIQWFRNDQPLMQSNRYAIGEEFGHVWLRIVSVGLHDAGVYSCKAVNREGAAMTNASLTVAGDERLLLDPLHAQSYARIQELEAMEKFPRLEYPDLEFGKPTWTKTFDSIDVDTEGGIVQLVGHVEPVADPNLHVEWFLNGVPLLNANRFRQEFNFGEVILYIIHVLPHDSGVYSCRAYNLQGEATTSATVKVAGYEAILKDTQHPNSWERIQELERPRIIEEIEIQEIKEKPRFLTQLESVEVSEGTPIRLEATYQPARDNDLKVSWEFNGQPLGASQLIRTRNDLGWAAIDINGVNPDHTGVYTLHIVNSEGEAATSATVKVAGVGDILLNTQHEESWRRIQELEAPREREASPPPQEFSAPVFQKQIADIQCKEGEVSRFEAAFLPNNDPNITIQWVRNGIPLVHGSKYAISNDFGYCTLIIGYTYPEDEGIYQLLVQNSKGEAITSATLKCEPKEAIIGDVQHEESWRRIQELEAPKEMLPEAEPKPKVAPKFTSPILSPGDVYEGQPVHFETTLEPIDDNELKIQWFMNGTPVASSSRLKLISDFGWAILNINDAEQRDSGTWECVASNSVGEARTSVQLNVSPKERLLLEPINESSFAKVQELEAPKPLPEEQPPATFSAPSITVQLSAPDNFNEGDSAHLEAHYTPSNDPKLKVEWLKDGQPIYHSNRHRIVSDFGFGILDILYLLAHDAGQYMLKISNENGEASTTVDLTVNPTESLLLQSMGEGKAKAVQELEDSLLPKLPAEELPKEQRMPVFVSPLNAPTECEQGDRAHFTARYEPLDDNQLKILWFLNGRPLLTGSRVKTIADFGFVVLEIHPCYPEDSGEYMCKAINAVGEAVTTTKLNVTPKSGIEQQPQLPPSIAAGAQQKINELESRTPLIIEQPEKEHGAPRFTTQLTSLQLSEGSLAHLDAKLEPIDDPNLIIEWFHNGDLVRNTARMKTIHDFGFVVLELFPAEPQDNGTWLCRATNAQGQAEIQCEIEVVGDSGVSYEWVAPGERKERIEQLEDWIGRPKAELAAPVVEFEAPRFTEQLQDAGTIDEAQSHAFICALEPIGDPSLRIEWQHNGHPVPYSNRIVTTNDFGVITLLIKHLISQDTGEYRCIARSDKGEAQTSASIIVESIIQVDEPTILQPLVDNIDAAEGESIHLECRVAPINDPKLQIQWLRDGLPLGDANRYKQIFEFGFVTLDILYAYPEDNGDYQLIVTNDKGQASTKTHLVVLPKPGLIFSPQAPGSNMVENLEHHMAQYTRTQLMLSQDDAWLPSADQPPVFKSQLNNVGVEEGDFCRFETQLAPINDPYMKVEWFKDGRPVLIGTRFRNTLDFGYVCLDLLYALPDDTGEYTCVATNQHGQAMLKAKLACSAKQHVITQPQMPQGVRVKDVKKNVYWTESGQKQPAVRAKQGPQFLITPRNAQVVENMPVRFECAVSGNPKPKVIWYMNGVQALDVSIFMGHRYKLSFDGVHYMTIMHARISDAGTVEVIARNSEGEVHANASLDVFQHEDFRQHKLQQSKQKTIEELQSREQQWKEETLGQLGKAFEKAPKGDFQKLSKVELQKAPIEPLETEELVQKFTRAKDEQFYDKLAYVEKPQREFPGLELEPVELKAGKVSRYQPVSEKLETVALRELPEKSPAKEAEQLPDWSQKKLGEPAGRFTQFEEPEPEPNIIHRDQVKLRGAKPKPAAELPPMDHVTIEEDRAKLAQPRQGPAPEIEKFVPHKDQVQIKQKFKPKETKPLEFGKVEGADKPLKDIPPPQPTKITQSQKTSPILTKTLQPAQAEIGRSASFSISYSGDEPCTIKWFKNGKQIRSAFDTQIRTTPGESRLDLSKLKETHAGEYSVCVENVAGKCESSASLTVSAVPYRGVAPQFTQRVADQRVQQGQTVKLSCNITGSPRPTISWFKDGKQLPNDDRYQQADSESETALTITEALPTDGGVYECVAKNPAGECRCKSRLNLILAKTGSEAEKGPKQEAPRFVDTIKPVLGQEGANSEFRAKYTGEPEPTIRWSRNNEPIKRNDRVDFGNAEGDAWLRISGLTQEDVAEYKCEAINPVGRASTVANLVLKPASGKVIGGKPGIFAIQGGAGKFGTGPVGATKSPQFLIPLNSINARQGENVKFIADIDGDPLPTVQWLFNGKQIVAGGFHLITQEDSRVSLEIKKVTPGNAGTYTCQIRNQHGAAQSEAKLSVQSRHAIDEWNAKHANELNFSLDLVNPSDSKLNADIRFCDIAQRNIVALYLPFSGRMQGGQPSEYKHESSDYRTLLSMCKRLRLPCLVDNIPIYDKDNQFVLKIGPKAGILSRALVQLILKMMWNSFTIVYKHPDDLANLLPIFGLWRSASGSRVTFRLIQLPIVTNANRYLNFLNYVREQLRHTNMDLRLLEDFLGSEFHCNITGFQFVRHTPLIKLDLSLAMEAVGIIGSALVALQQRQLEPRTQQLLCDADDQWIDGMIVLEQMRKLRKLGIKHGVFDVAKDVGETRKDNSIAGITRLPNGTFSEIGEWNDINKSWTFDDRYEERNKWRFKVGERGLPDLRGEKLRAVVYLEEPFVMRKFQPSFSSHSKGPGKQTMIKSGNLNIFQQQRGWPAGEQRPSFEEINNEEIEDDNLIYEGFCIDLLREMAKLLNFTYELVEVDDGAYGVEDEYGHWNGIIGVLQRHEADLSVSALTITYSRVSVVGGEIFSENIPIKSYLKDFTLPFMHLGIAILLRRGLGTDDGERISAPGANFFTFMEPLSLSVWMALGIAYIGVASTMYDDVGKIDERRKCWRRDGSRRHDPQVAQSKVASKSGEQPATSNIFDKFLRQQRKNQFSLLNSLWFAVGSLMQQGSDVIPRAAATRTVAVIWWLFTLIIISSYTAQLAAFLTGSADLAAQQRIKFGTLSNGSTMEFFRESKIPIYERMLVPYFYQEYISKIKRWSIMQSTSPSVFVNSSREGISRVRAGNYAYLMESTMLEYWLVDGMIGEDCQLQTIGGLLDSKGYGIALPKGSPLRDIFSQASRIKFLKFITVEGASYGGGCPLPGANSHSSLHRVFGVFYMLFAGILFALLVAIGEFFVESRRRQSLRLGLCLPGRLINWYFGMADTIYDPNNVPHSNTVLRFKGSQLYLDNVPTIVDNDTSDNSEGKMKTTTETGTRKTRLSDSTFGSDSSFSSNALQEGRQEGEIIASSHSASSLEEMDDSLCSLKQYNRFKHHSNCRTITGQPQKIILKNPDTEQSPSFKMRRQSSLADNEQISTPSRRKISEPAAPLTQFPPAFPQRKNSIRNVFYKMSRTPSIVIGADAHNLLALQHLIPPTDERLLNRRQSSQEKFPCQAEQHERK</sequence>
<feature type="region of interest" description="Disordered" evidence="17">
    <location>
        <begin position="196"/>
        <end position="220"/>
    </location>
</feature>
<feature type="domain" description="Ig-like" evidence="19">
    <location>
        <begin position="2454"/>
        <end position="2545"/>
    </location>
</feature>
<feature type="domain" description="Ig-like" evidence="19">
    <location>
        <begin position="1651"/>
        <end position="1741"/>
    </location>
</feature>
<evidence type="ECO:0000256" key="11">
    <source>
        <dbReference type="ARBA" id="ARBA00023157"/>
    </source>
</evidence>
<dbReference type="Pfam" id="PF00060">
    <property type="entry name" value="Lig_chan"/>
    <property type="match status" value="1"/>
</dbReference>
<evidence type="ECO:0000256" key="17">
    <source>
        <dbReference type="SAM" id="MobiDB-lite"/>
    </source>
</evidence>
<evidence type="ECO:0000256" key="7">
    <source>
        <dbReference type="ARBA" id="ARBA00022737"/>
    </source>
</evidence>
<dbReference type="InterPro" id="IPR036179">
    <property type="entry name" value="Ig-like_dom_sf"/>
</dbReference>
<dbReference type="FunFam" id="2.60.40.10:FF:000119">
    <property type="entry name" value="Sallimus, isoform P"/>
    <property type="match status" value="7"/>
</dbReference>
<dbReference type="GO" id="GO:0045989">
    <property type="term" value="P:positive regulation of striated muscle contraction"/>
    <property type="evidence" value="ECO:0007669"/>
    <property type="project" value="UniProtKB-ARBA"/>
</dbReference>